<dbReference type="InterPro" id="IPR000792">
    <property type="entry name" value="Tscrpt_reg_LuxR_C"/>
</dbReference>
<keyword evidence="4" id="KW-0804">Transcription</keyword>
<name>A0A2T3FMY5_9FIRM</name>
<dbReference type="InterPro" id="IPR039420">
    <property type="entry name" value="WalR-like"/>
</dbReference>
<evidence type="ECO:0000259" key="6">
    <source>
        <dbReference type="PROSITE" id="PS50043"/>
    </source>
</evidence>
<dbReference type="SUPFAM" id="SSF46894">
    <property type="entry name" value="C-terminal effector domain of the bipartite response regulators"/>
    <property type="match status" value="1"/>
</dbReference>
<dbReference type="CDD" id="cd06170">
    <property type="entry name" value="LuxR_C_like"/>
    <property type="match status" value="1"/>
</dbReference>
<dbReference type="PRINTS" id="PR00038">
    <property type="entry name" value="HTHLUXR"/>
</dbReference>
<dbReference type="AlphaFoldDB" id="A0A2T3FMY5"/>
<dbReference type="EMBL" id="PYLQ01000026">
    <property type="protein sequence ID" value="PST36648.1"/>
    <property type="molecule type" value="Genomic_DNA"/>
</dbReference>
<dbReference type="InterPro" id="IPR011006">
    <property type="entry name" value="CheY-like_superfamily"/>
</dbReference>
<dbReference type="Gene3D" id="3.40.50.2300">
    <property type="match status" value="1"/>
</dbReference>
<dbReference type="GO" id="GO:0006355">
    <property type="term" value="P:regulation of DNA-templated transcription"/>
    <property type="evidence" value="ECO:0007669"/>
    <property type="project" value="InterPro"/>
</dbReference>
<feature type="modified residue" description="4-aspartylphosphate" evidence="5">
    <location>
        <position position="54"/>
    </location>
</feature>
<dbReference type="Pfam" id="PF00072">
    <property type="entry name" value="Response_reg"/>
    <property type="match status" value="1"/>
</dbReference>
<evidence type="ECO:0000256" key="3">
    <source>
        <dbReference type="ARBA" id="ARBA00023125"/>
    </source>
</evidence>
<accession>A0A2T3FMY5</accession>
<protein>
    <submittedName>
        <fullName evidence="8">DNA-binding response regulator</fullName>
    </submittedName>
</protein>
<dbReference type="SUPFAM" id="SSF52172">
    <property type="entry name" value="CheY-like"/>
    <property type="match status" value="1"/>
</dbReference>
<keyword evidence="9" id="KW-1185">Reference proteome</keyword>
<dbReference type="PANTHER" id="PTHR43214:SF40">
    <property type="entry name" value="TRANSCRIPTIONAL REGULATORY PROTEIN LNRK"/>
    <property type="match status" value="1"/>
</dbReference>
<comment type="caution">
    <text evidence="8">The sequence shown here is derived from an EMBL/GenBank/DDBJ whole genome shotgun (WGS) entry which is preliminary data.</text>
</comment>
<keyword evidence="1 5" id="KW-0597">Phosphoprotein</keyword>
<dbReference type="SMART" id="SM00421">
    <property type="entry name" value="HTH_LUXR"/>
    <property type="match status" value="1"/>
</dbReference>
<keyword evidence="3 8" id="KW-0238">DNA-binding</keyword>
<evidence type="ECO:0000313" key="8">
    <source>
        <dbReference type="EMBL" id="PST36648.1"/>
    </source>
</evidence>
<dbReference type="Proteomes" id="UP000240974">
    <property type="component" value="Unassembled WGS sequence"/>
</dbReference>
<dbReference type="GO" id="GO:0000160">
    <property type="term" value="P:phosphorelay signal transduction system"/>
    <property type="evidence" value="ECO:0007669"/>
    <property type="project" value="InterPro"/>
</dbReference>
<feature type="domain" description="HTH luxR-type" evidence="6">
    <location>
        <begin position="150"/>
        <end position="215"/>
    </location>
</feature>
<evidence type="ECO:0000256" key="1">
    <source>
        <dbReference type="ARBA" id="ARBA00022553"/>
    </source>
</evidence>
<reference evidence="8 9" key="1">
    <citation type="journal article" date="2019" name="Int. J. Syst. Evol. Microbiol.">
        <title>Faecalibacillus intestinalis gen. nov., sp. nov. and Faecalibacillus faecis sp. nov., isolated from human faeces.</title>
        <authorList>
            <person name="Seo B."/>
            <person name="Jeon K."/>
            <person name="Baek I."/>
            <person name="Lee Y.M."/>
            <person name="Baek K."/>
            <person name="Ko G."/>
        </authorList>
    </citation>
    <scope>NUCLEOTIDE SEQUENCE [LARGE SCALE GENOMIC DNA]</scope>
    <source>
        <strain evidence="8 9">SNUG30099</strain>
    </source>
</reference>
<dbReference type="Pfam" id="PF00196">
    <property type="entry name" value="GerE"/>
    <property type="match status" value="1"/>
</dbReference>
<dbReference type="InterPro" id="IPR016032">
    <property type="entry name" value="Sig_transdc_resp-reg_C-effctor"/>
</dbReference>
<dbReference type="PANTHER" id="PTHR43214">
    <property type="entry name" value="TWO-COMPONENT RESPONSE REGULATOR"/>
    <property type="match status" value="1"/>
</dbReference>
<keyword evidence="2" id="KW-0805">Transcription regulation</keyword>
<dbReference type="InterPro" id="IPR001789">
    <property type="entry name" value="Sig_transdc_resp-reg_receiver"/>
</dbReference>
<evidence type="ECO:0000256" key="2">
    <source>
        <dbReference type="ARBA" id="ARBA00023015"/>
    </source>
</evidence>
<organism evidence="8 9">
    <name type="scientific">Faecalibacillus intestinalis</name>
    <dbReference type="NCBI Taxonomy" id="1982626"/>
    <lineage>
        <taxon>Bacteria</taxon>
        <taxon>Bacillati</taxon>
        <taxon>Bacillota</taxon>
        <taxon>Erysipelotrichia</taxon>
        <taxon>Erysipelotrichales</taxon>
        <taxon>Coprobacillaceae</taxon>
        <taxon>Faecalibacillus</taxon>
    </lineage>
</organism>
<dbReference type="RefSeq" id="WP_107030570.1">
    <property type="nucleotide sequence ID" value="NZ_PYLQ01000026.1"/>
</dbReference>
<sequence length="226" mass="25385">MIKVMIADDQELIRQSLQIVLSTHEDLKVVDAVENGFAVLESIKKERPDVILMDIRMPEMDGVYCTKAVKEKYPDIKIIILTTFDDDEFVFSALKYGASGYLLKGVSMDELYHAICTVYNGGAMINPDIATKVFKLFSKMSMSNYAIQVDDSLSKDLTQAELKVIQQVGFGLSNKEIAQKLYLSEGTVRNYVSIVLSKLELRDRTQLAIWAVQTGVTMQEFGDDSD</sequence>
<evidence type="ECO:0000256" key="5">
    <source>
        <dbReference type="PROSITE-ProRule" id="PRU00169"/>
    </source>
</evidence>
<dbReference type="PROSITE" id="PS50110">
    <property type="entry name" value="RESPONSE_REGULATORY"/>
    <property type="match status" value="1"/>
</dbReference>
<feature type="domain" description="Response regulatory" evidence="7">
    <location>
        <begin position="3"/>
        <end position="119"/>
    </location>
</feature>
<dbReference type="SMART" id="SM00448">
    <property type="entry name" value="REC"/>
    <property type="match status" value="1"/>
</dbReference>
<dbReference type="CDD" id="cd17535">
    <property type="entry name" value="REC_NarL-like"/>
    <property type="match status" value="1"/>
</dbReference>
<dbReference type="PROSITE" id="PS50043">
    <property type="entry name" value="HTH_LUXR_2"/>
    <property type="match status" value="1"/>
</dbReference>
<dbReference type="GO" id="GO:0003677">
    <property type="term" value="F:DNA binding"/>
    <property type="evidence" value="ECO:0007669"/>
    <property type="project" value="UniProtKB-KW"/>
</dbReference>
<dbReference type="InterPro" id="IPR058245">
    <property type="entry name" value="NreC/VraR/RcsB-like_REC"/>
</dbReference>
<evidence type="ECO:0000313" key="9">
    <source>
        <dbReference type="Proteomes" id="UP000240974"/>
    </source>
</evidence>
<evidence type="ECO:0000256" key="4">
    <source>
        <dbReference type="ARBA" id="ARBA00023163"/>
    </source>
</evidence>
<evidence type="ECO:0000259" key="7">
    <source>
        <dbReference type="PROSITE" id="PS50110"/>
    </source>
</evidence>
<proteinExistence type="predicted"/>
<gene>
    <name evidence="8" type="ORF">C7U54_12920</name>
</gene>